<evidence type="ECO:0000256" key="1">
    <source>
        <dbReference type="SAM" id="Coils"/>
    </source>
</evidence>
<dbReference type="InterPro" id="IPR044069">
    <property type="entry name" value="ZF_C4H2"/>
</dbReference>
<keyword evidence="3" id="KW-1185">Reference proteome</keyword>
<dbReference type="Pfam" id="PF10146">
    <property type="entry name" value="zf-C4H2"/>
    <property type="match status" value="1"/>
</dbReference>
<evidence type="ECO:0000313" key="3">
    <source>
        <dbReference type="Proteomes" id="UP000887569"/>
    </source>
</evidence>
<dbReference type="InterPro" id="IPR018482">
    <property type="entry name" value="Znf-C4H2"/>
</dbReference>
<accession>A0A915BVI2</accession>
<feature type="domain" description="C4H2-type" evidence="2">
    <location>
        <begin position="192"/>
        <end position="234"/>
    </location>
</feature>
<dbReference type="GO" id="GO:0045666">
    <property type="term" value="P:positive regulation of neuron differentiation"/>
    <property type="evidence" value="ECO:0007669"/>
    <property type="project" value="TreeGrafter"/>
</dbReference>
<evidence type="ECO:0000313" key="4">
    <source>
        <dbReference type="WBParaSite" id="PgR063X_g013_t03"/>
    </source>
</evidence>
<dbReference type="PANTHER" id="PTHR31058">
    <property type="entry name" value="ZINC FINGER C4H2 DOMAIN-CONTAINING PROTEIN"/>
    <property type="match status" value="1"/>
</dbReference>
<organism evidence="3 4">
    <name type="scientific">Parascaris univalens</name>
    <name type="common">Nematode worm</name>
    <dbReference type="NCBI Taxonomy" id="6257"/>
    <lineage>
        <taxon>Eukaryota</taxon>
        <taxon>Metazoa</taxon>
        <taxon>Ecdysozoa</taxon>
        <taxon>Nematoda</taxon>
        <taxon>Chromadorea</taxon>
        <taxon>Rhabditida</taxon>
        <taxon>Spirurina</taxon>
        <taxon>Ascaridomorpha</taxon>
        <taxon>Ascaridoidea</taxon>
        <taxon>Ascarididae</taxon>
        <taxon>Parascaris</taxon>
    </lineage>
</organism>
<name>A0A915BVI2_PARUN</name>
<protein>
    <submittedName>
        <fullName evidence="4">C4H2-type domain-containing protein</fullName>
    </submittedName>
</protein>
<sequence>MDYANLSSELIKISLARQKIDEFSVRLRELLAVYEEAEATRCFIAECEKMSTELDNERKSHADELRQINQDINHLEDTLKGVKGNKDSKKEIIARKYDEIERELRSTNQLLRESGVPEEELLSREQFLPLIEDDVAVEHPTTSSLTPPLWFDQMSSLSLFGILQSQQSRLFNGSSDCSVAPLLDSRMRTSMNDQAKMKKCQSCEQLIHRNAPICPLCKAKSRSKHPKRPRRRMDS</sequence>
<dbReference type="GO" id="GO:0005634">
    <property type="term" value="C:nucleus"/>
    <property type="evidence" value="ECO:0007669"/>
    <property type="project" value="TreeGrafter"/>
</dbReference>
<proteinExistence type="predicted"/>
<keyword evidence="1" id="KW-0175">Coiled coil</keyword>
<evidence type="ECO:0000259" key="2">
    <source>
        <dbReference type="PROSITE" id="PS51896"/>
    </source>
</evidence>
<dbReference type="WBParaSite" id="PgR063X_g013_t03">
    <property type="protein sequence ID" value="PgR063X_g013_t03"/>
    <property type="gene ID" value="PgR063X_g013"/>
</dbReference>
<feature type="coiled-coil region" evidence="1">
    <location>
        <begin position="20"/>
        <end position="110"/>
    </location>
</feature>
<dbReference type="AlphaFoldDB" id="A0A915BVI2"/>
<dbReference type="PROSITE" id="PS51896">
    <property type="entry name" value="ZF_C4H2"/>
    <property type="match status" value="1"/>
</dbReference>
<reference evidence="4" key="1">
    <citation type="submission" date="2022-11" db="UniProtKB">
        <authorList>
            <consortium name="WormBaseParasite"/>
        </authorList>
    </citation>
    <scope>IDENTIFICATION</scope>
</reference>
<dbReference type="PANTHER" id="PTHR31058:SF2">
    <property type="entry name" value="ZINC FINGER C4H2 DOMAIN-CONTAINING PROTEIN"/>
    <property type="match status" value="1"/>
</dbReference>
<dbReference type="Proteomes" id="UP000887569">
    <property type="component" value="Unplaced"/>
</dbReference>